<feature type="domain" description="Peptidase S33 tripeptidyl aminopeptidase-like C-terminal" evidence="5">
    <location>
        <begin position="417"/>
        <end position="518"/>
    </location>
</feature>
<dbReference type="EMBL" id="FZOF01000009">
    <property type="protein sequence ID" value="SNS83859.1"/>
    <property type="molecule type" value="Genomic_DNA"/>
</dbReference>
<organism evidence="6 7">
    <name type="scientific">Actinacidiphila glaucinigra</name>
    <dbReference type="NCBI Taxonomy" id="235986"/>
    <lineage>
        <taxon>Bacteria</taxon>
        <taxon>Bacillati</taxon>
        <taxon>Actinomycetota</taxon>
        <taxon>Actinomycetes</taxon>
        <taxon>Kitasatosporales</taxon>
        <taxon>Streptomycetaceae</taxon>
        <taxon>Actinacidiphila</taxon>
    </lineage>
</organism>
<proteinExistence type="inferred from homology"/>
<gene>
    <name evidence="6" type="ORF">SAMN05216252_10953</name>
</gene>
<accession>A0A239HRA0</accession>
<evidence type="ECO:0000256" key="2">
    <source>
        <dbReference type="ARBA" id="ARBA00022729"/>
    </source>
</evidence>
<name>A0A239HRA0_9ACTN</name>
<evidence type="ECO:0000313" key="7">
    <source>
        <dbReference type="Proteomes" id="UP000198280"/>
    </source>
</evidence>
<dbReference type="OrthoDB" id="4006962at2"/>
<evidence type="ECO:0000313" key="6">
    <source>
        <dbReference type="EMBL" id="SNS83859.1"/>
    </source>
</evidence>
<dbReference type="SUPFAM" id="SSF53474">
    <property type="entry name" value="alpha/beta-Hydrolases"/>
    <property type="match status" value="1"/>
</dbReference>
<feature type="chain" id="PRO_5038706786" evidence="4">
    <location>
        <begin position="37"/>
        <end position="519"/>
    </location>
</feature>
<evidence type="ECO:0000256" key="4">
    <source>
        <dbReference type="SAM" id="SignalP"/>
    </source>
</evidence>
<evidence type="ECO:0000256" key="1">
    <source>
        <dbReference type="ARBA" id="ARBA00010088"/>
    </source>
</evidence>
<evidence type="ECO:0000256" key="3">
    <source>
        <dbReference type="ARBA" id="ARBA00022801"/>
    </source>
</evidence>
<keyword evidence="3 6" id="KW-0378">Hydrolase</keyword>
<dbReference type="AlphaFoldDB" id="A0A239HRA0"/>
<dbReference type="PANTHER" id="PTHR43248:SF29">
    <property type="entry name" value="TRIPEPTIDYL AMINOPEPTIDASE"/>
    <property type="match status" value="1"/>
</dbReference>
<dbReference type="PANTHER" id="PTHR43248">
    <property type="entry name" value="2-SUCCINYL-6-HYDROXY-2,4-CYCLOHEXADIENE-1-CARBOXYLATE SYNTHASE"/>
    <property type="match status" value="1"/>
</dbReference>
<protein>
    <submittedName>
        <fullName evidence="6">Alpha/beta hydrolase fold</fullName>
    </submittedName>
</protein>
<dbReference type="InterPro" id="IPR013595">
    <property type="entry name" value="Pept_S33_TAP-like_C"/>
</dbReference>
<dbReference type="InterPro" id="IPR029058">
    <property type="entry name" value="AB_hydrolase_fold"/>
</dbReference>
<dbReference type="Gene3D" id="3.40.50.1820">
    <property type="entry name" value="alpha/beta hydrolase"/>
    <property type="match status" value="1"/>
</dbReference>
<keyword evidence="7" id="KW-1185">Reference proteome</keyword>
<comment type="similarity">
    <text evidence="1">Belongs to the peptidase S33 family.</text>
</comment>
<reference evidence="6 7" key="1">
    <citation type="submission" date="2017-06" db="EMBL/GenBank/DDBJ databases">
        <authorList>
            <person name="Kim H.J."/>
            <person name="Triplett B.A."/>
        </authorList>
    </citation>
    <scope>NUCLEOTIDE SEQUENCE [LARGE SCALE GENOMIC DNA]</scope>
    <source>
        <strain evidence="6 7">CGMCC 4.1858</strain>
    </source>
</reference>
<dbReference type="InterPro" id="IPR051601">
    <property type="entry name" value="Serine_prot/Carboxylest_S33"/>
</dbReference>
<evidence type="ECO:0000259" key="5">
    <source>
        <dbReference type="Pfam" id="PF08386"/>
    </source>
</evidence>
<keyword evidence="2 4" id="KW-0732">Signal</keyword>
<sequence>MIAVLDTGGIPRRRLRGALAVLSTCGLLLTAACATAVPPRPASAAGRAVDPAAGVPPELRRYYEQRLDWKACQDVPGFQCATVTVPLDYARPEAGDITLTAARLRATGDAAARVGSLQVNPGGPGESAVDYLVAAVGTFSPAMRTAYDLVAVDQRGVRYSTPVDCETDTPATPMGFGLRVSDGAAEIADSFEAFEELADACEKQDGDLLPHLGTPDAARDMDVVRALLGDERLHFLGYSYGTYLGATYAELFPSRVGRMVLDGAIDPALDGYRENLDSTAGYQLAWESFAADCAARPDCPVGHSVAEAGRVLDGLVDKLDAGPLRQGKDITVTGEDLLTAVITALRGASWEELRTMLRQALAGDTAELQQFAGADEDTSGNATDALLAVDCLSSTLGARFSGAEAEAALPAFLRASPQFGASLATFLVLCTRWPVPATQAPHPISAPGAAPILVVGTIRDPATPYPWAQSLARQLDSGRLLTYDGDGHTAYHRGSPCIDDAVDRYLIHGELPAPGTVCG</sequence>
<dbReference type="GO" id="GO:0016787">
    <property type="term" value="F:hydrolase activity"/>
    <property type="evidence" value="ECO:0007669"/>
    <property type="project" value="UniProtKB-KW"/>
</dbReference>
<dbReference type="Proteomes" id="UP000198280">
    <property type="component" value="Unassembled WGS sequence"/>
</dbReference>
<dbReference type="Pfam" id="PF08386">
    <property type="entry name" value="Abhydrolase_4"/>
    <property type="match status" value="1"/>
</dbReference>
<dbReference type="RefSeq" id="WP_089225292.1">
    <property type="nucleotide sequence ID" value="NZ_FZOF01000009.1"/>
</dbReference>
<feature type="signal peptide" evidence="4">
    <location>
        <begin position="1"/>
        <end position="36"/>
    </location>
</feature>